<dbReference type="PROSITE" id="PS51013">
    <property type="entry name" value="PANNEXIN"/>
    <property type="match status" value="1"/>
</dbReference>
<evidence type="ECO:0000256" key="1">
    <source>
        <dbReference type="ARBA" id="ARBA00004610"/>
    </source>
</evidence>
<dbReference type="PANTHER" id="PTHR11893">
    <property type="entry name" value="INNEXIN"/>
    <property type="match status" value="1"/>
</dbReference>
<evidence type="ECO:0000256" key="13">
    <source>
        <dbReference type="SAM" id="SignalP"/>
    </source>
</evidence>
<keyword evidence="8 12" id="KW-1133">Transmembrane helix</keyword>
<dbReference type="AlphaFoldDB" id="A0A8S1EJJ2"/>
<evidence type="ECO:0000313" key="14">
    <source>
        <dbReference type="EMBL" id="CAB3399637.1"/>
    </source>
</evidence>
<evidence type="ECO:0000256" key="11">
    <source>
        <dbReference type="ARBA" id="ARBA00023303"/>
    </source>
</evidence>
<evidence type="ECO:0000256" key="3">
    <source>
        <dbReference type="ARBA" id="ARBA00022448"/>
    </source>
</evidence>
<keyword evidence="3 12" id="KW-0813">Transport</keyword>
<dbReference type="Pfam" id="PF00876">
    <property type="entry name" value="Innexin"/>
    <property type="match status" value="1"/>
</dbReference>
<reference evidence="14 15" key="1">
    <citation type="submission" date="2020-04" db="EMBL/GenBank/DDBJ databases">
        <authorList>
            <person name="Laetsch R D."/>
            <person name="Stevens L."/>
            <person name="Kumar S."/>
            <person name="Blaxter L. M."/>
        </authorList>
    </citation>
    <scope>NUCLEOTIDE SEQUENCE [LARGE SCALE GENOMIC DNA]</scope>
</reference>
<keyword evidence="13" id="KW-0732">Signal</keyword>
<feature type="chain" id="PRO_5035858416" description="Innexin" evidence="13">
    <location>
        <begin position="27"/>
        <end position="435"/>
    </location>
</feature>
<evidence type="ECO:0000313" key="15">
    <source>
        <dbReference type="Proteomes" id="UP000494206"/>
    </source>
</evidence>
<evidence type="ECO:0000256" key="5">
    <source>
        <dbReference type="ARBA" id="ARBA00022692"/>
    </source>
</evidence>
<dbReference type="InterPro" id="IPR000990">
    <property type="entry name" value="Innexin"/>
</dbReference>
<accession>A0A8S1EJJ2</accession>
<proteinExistence type="inferred from homology"/>
<comment type="function">
    <text evidence="12">Structural component of the gap junctions.</text>
</comment>
<comment type="caution">
    <text evidence="14">The sequence shown here is derived from an EMBL/GenBank/DDBJ whole genome shotgun (WGS) entry which is preliminary data.</text>
</comment>
<feature type="transmembrane region" description="Helical" evidence="12">
    <location>
        <begin position="75"/>
        <end position="95"/>
    </location>
</feature>
<comment type="subcellular location">
    <subcellularLocation>
        <location evidence="1">Cell junction</location>
        <location evidence="1">Gap junction</location>
    </subcellularLocation>
    <subcellularLocation>
        <location evidence="2 12">Cell membrane</location>
        <topology evidence="2 12">Multi-pass membrane protein</topology>
    </subcellularLocation>
</comment>
<keyword evidence="5 12" id="KW-0812">Transmembrane</keyword>
<evidence type="ECO:0000256" key="12">
    <source>
        <dbReference type="RuleBase" id="RU010713"/>
    </source>
</evidence>
<keyword evidence="6" id="KW-0303">Gap junction</keyword>
<name>A0A8S1EJJ2_9PELO</name>
<dbReference type="PANTHER" id="PTHR11893:SF36">
    <property type="entry name" value="INNEXIN-5"/>
    <property type="match status" value="1"/>
</dbReference>
<keyword evidence="7" id="KW-0965">Cell junction</keyword>
<dbReference type="Proteomes" id="UP000494206">
    <property type="component" value="Unassembled WGS sequence"/>
</dbReference>
<keyword evidence="11 12" id="KW-0407">Ion channel</keyword>
<dbReference type="GO" id="GO:0005886">
    <property type="term" value="C:plasma membrane"/>
    <property type="evidence" value="ECO:0007669"/>
    <property type="project" value="UniProtKB-SubCell"/>
</dbReference>
<dbReference type="GO" id="GO:0034220">
    <property type="term" value="P:monoatomic ion transmembrane transport"/>
    <property type="evidence" value="ECO:0007669"/>
    <property type="project" value="UniProtKB-KW"/>
</dbReference>
<evidence type="ECO:0000256" key="7">
    <source>
        <dbReference type="ARBA" id="ARBA00022949"/>
    </source>
</evidence>
<evidence type="ECO:0000256" key="9">
    <source>
        <dbReference type="ARBA" id="ARBA00023065"/>
    </source>
</evidence>
<feature type="transmembrane region" description="Helical" evidence="12">
    <location>
        <begin position="147"/>
        <end position="170"/>
    </location>
</feature>
<evidence type="ECO:0000256" key="8">
    <source>
        <dbReference type="ARBA" id="ARBA00022989"/>
    </source>
</evidence>
<sequence>MASSQIFLTAAILLFLLSVIVSPISCETPIIHKPEFSLNIQKACHLEGVHANSPEWLEHGVQYFPHFSTHKGAPLFLLVSAIGYVIPKLFIVIIMKTNAFPLVYICGTAYLIGWKKKEERKVELREIASTLRSRLGSKRLFGRFTSYYFISKLGYLLNCLIQIVALPHFLEVDFISYWSYMLGRPFSFINVDKPPIFPSNGTCWIETTEYLKLSKDVPSEHVMCKLFINAANEFILTVIGYYLVIITILTAIGSIKCFIELQNTVTLTKNVLLAELDPEERPLQTMAAFLESLRYDGYVALYLIGNHNIYIEKELILQLFADFIETHVDTPQLSMSEFAPNAADFERVKDIENDLDELHYKVIEFKYFGNFNFEQTDIFLDLEQLYINTKRSILYFPNLDDVDQEIAIYENAFDYIEALFEDIKSVECDDETMNY</sequence>
<feature type="signal peptide" evidence="13">
    <location>
        <begin position="1"/>
        <end position="26"/>
    </location>
</feature>
<protein>
    <recommendedName>
        <fullName evidence="12">Innexin</fullName>
    </recommendedName>
</protein>
<feature type="transmembrane region" description="Helical" evidence="12">
    <location>
        <begin position="239"/>
        <end position="259"/>
    </location>
</feature>
<comment type="caution">
    <text evidence="12">Lacks conserved residue(s) required for the propagation of feature annotation.</text>
</comment>
<evidence type="ECO:0000256" key="10">
    <source>
        <dbReference type="ARBA" id="ARBA00023136"/>
    </source>
</evidence>
<dbReference type="GO" id="GO:0005921">
    <property type="term" value="C:gap junction"/>
    <property type="evidence" value="ECO:0007669"/>
    <property type="project" value="UniProtKB-SubCell"/>
</dbReference>
<organism evidence="14 15">
    <name type="scientific">Caenorhabditis bovis</name>
    <dbReference type="NCBI Taxonomy" id="2654633"/>
    <lineage>
        <taxon>Eukaryota</taxon>
        <taxon>Metazoa</taxon>
        <taxon>Ecdysozoa</taxon>
        <taxon>Nematoda</taxon>
        <taxon>Chromadorea</taxon>
        <taxon>Rhabditida</taxon>
        <taxon>Rhabditina</taxon>
        <taxon>Rhabditomorpha</taxon>
        <taxon>Rhabditoidea</taxon>
        <taxon>Rhabditidae</taxon>
        <taxon>Peloderinae</taxon>
        <taxon>Caenorhabditis</taxon>
    </lineage>
</organism>
<comment type="similarity">
    <text evidence="12">Belongs to the pannexin family.</text>
</comment>
<keyword evidence="10 12" id="KW-0472">Membrane</keyword>
<keyword evidence="15" id="KW-1185">Reference proteome</keyword>
<evidence type="ECO:0000256" key="6">
    <source>
        <dbReference type="ARBA" id="ARBA00022868"/>
    </source>
</evidence>
<keyword evidence="9 12" id="KW-0406">Ion transport</keyword>
<gene>
    <name evidence="12" type="primary">inx</name>
    <name evidence="14" type="ORF">CBOVIS_LOCUS2730</name>
</gene>
<dbReference type="EMBL" id="CADEPM010000002">
    <property type="protein sequence ID" value="CAB3399637.1"/>
    <property type="molecule type" value="Genomic_DNA"/>
</dbReference>
<evidence type="ECO:0000256" key="4">
    <source>
        <dbReference type="ARBA" id="ARBA00022475"/>
    </source>
</evidence>
<evidence type="ECO:0000256" key="2">
    <source>
        <dbReference type="ARBA" id="ARBA00004651"/>
    </source>
</evidence>
<keyword evidence="4" id="KW-1003">Cell membrane</keyword>